<sequence length="858" mass="98415">MQPLQIYSVIPKLPTALQPLWELAYNVWYDWKHEIWDFFSQIDHALWQECQNNPVLFLNRLPQPTLEELAQDTFFVDRLHEIHTSLREYLTTSSEHVIFDHARTGQPVVAYFSAEYGLSHSIPIYSGGLGILAGDHLKSASDLNLPLVGIGLAYQHGYFRQYLTPDGWQQERYPVNDFEQLPMSLVQTEHGAPLLVHVPVKERSLAARVWRINVGRIALYLLDANTPENPRELRDLTSRLYGGGDEMRLQQEILLGIGGIRLLRQLDLSPDVIHLNEGHSAFAGLERIRDLMRDKGLPFEAAKEVVASSSVFTTHTPVPAGNDRFAPPMIREYFQSYSQELRLSHEAFLGLGRENPSDEHETFCMTVLALNLSRFNNGVSKRHGEVSRTMWRRNWPQYPVEDVPIGSITNGVHISSWVSRDFALLFDRYLGSNWREDPDCDRLWRQGEAIPDTELWRTHIRLKEQLVDFVRERLKQQVLARSGRPREALLAEEVLDPAVLTIGFGRRFATYKRADLLFRDTQRLIALLNDTEQPIQLIFSGKAHPRDNEGKRLIQKIVELSQSEECRHRLVFLEDYDMEIARHLLQGCDVWLNTPRPPLEACGTSGMKAAANGVLVASTLDGWWGEAYKSDNSLGWSIGRGEVYDDPEYQDFVESQIIYQLLEKDIIPLFYDRGKGNIPREWIRRMKKGLMELVPRFNAHRMVEEYAKFAYQPAHTNYHSLSSEDFQAARNLASWRLSVAEKWGSLSLRNVRAAEQSEVFVEQGIEVQAEVYLDGLSPEEVRVEIYAGPLNPEGQFIRRTTSLMTSVQVLEDGWHLYKGTTKPAESGRFGFTVRLLPHYPLAMDPHAVGLIRWAVQGK</sequence>
<keyword evidence="7" id="KW-1185">Reference proteome</keyword>
<keyword evidence="3" id="KW-0021">Allosteric enzyme</keyword>
<dbReference type="RefSeq" id="WP_015752594.1">
    <property type="nucleotide sequence ID" value="NC_013223.1"/>
</dbReference>
<reference evidence="7" key="1">
    <citation type="submission" date="2009-09" db="EMBL/GenBank/DDBJ databases">
        <title>The complete chromosome of Desulfohalobium retbaense DSM 5692.</title>
        <authorList>
            <consortium name="US DOE Joint Genome Institute (JGI-PGF)"/>
            <person name="Lucas S."/>
            <person name="Copeland A."/>
            <person name="Lapidus A."/>
            <person name="Glavina del Rio T."/>
            <person name="Dalin E."/>
            <person name="Tice H."/>
            <person name="Bruce D."/>
            <person name="Goodwin L."/>
            <person name="Pitluck S."/>
            <person name="Kyrpides N."/>
            <person name="Mavromatis K."/>
            <person name="Ivanova N."/>
            <person name="Mikhailova N."/>
            <person name="Munk A.C."/>
            <person name="Brettin T."/>
            <person name="Detter J.C."/>
            <person name="Han C."/>
            <person name="Tapia R."/>
            <person name="Larimer F."/>
            <person name="Land M."/>
            <person name="Hauser L."/>
            <person name="Markowitz V."/>
            <person name="Cheng J.-F."/>
            <person name="Hugenholtz P."/>
            <person name="Woyke T."/>
            <person name="Wu D."/>
            <person name="Spring S."/>
            <person name="Klenk H.-P."/>
            <person name="Eisen J.A."/>
        </authorList>
    </citation>
    <scope>NUCLEOTIDE SEQUENCE [LARGE SCALE GENOMIC DNA]</scope>
    <source>
        <strain evidence="7">DSM 5692</strain>
    </source>
</reference>
<evidence type="ECO:0000256" key="3">
    <source>
        <dbReference type="ARBA" id="ARBA00022533"/>
    </source>
</evidence>
<dbReference type="KEGG" id="drt:Dret_2169"/>
<dbReference type="HOGENOM" id="CLU_015112_0_0_7"/>
<dbReference type="GO" id="GO:0005975">
    <property type="term" value="P:carbohydrate metabolic process"/>
    <property type="evidence" value="ECO:0007669"/>
    <property type="project" value="InterPro"/>
</dbReference>
<evidence type="ECO:0000256" key="4">
    <source>
        <dbReference type="PIRSR" id="PIRSR000460-1"/>
    </source>
</evidence>
<dbReference type="CAZy" id="GT35">
    <property type="family name" value="Glycosyltransferase Family 35"/>
</dbReference>
<evidence type="ECO:0000256" key="1">
    <source>
        <dbReference type="ARBA" id="ARBA00001275"/>
    </source>
</evidence>
<comment type="similarity">
    <text evidence="2">Belongs to the glycogen phosphorylase family.</text>
</comment>
<keyword evidence="6" id="KW-0328">Glycosyltransferase</keyword>
<keyword evidence="4" id="KW-0663">Pyridoxal phosphate</keyword>
<keyword evidence="6" id="KW-0808">Transferase</keyword>
<reference evidence="6 7" key="2">
    <citation type="journal article" date="2010" name="Stand. Genomic Sci.">
        <title>Complete genome sequence of Desulfohalobium retbaense type strain (HR(100)).</title>
        <authorList>
            <person name="Spring S."/>
            <person name="Nolan M."/>
            <person name="Lapidus A."/>
            <person name="Glavina Del Rio T."/>
            <person name="Copeland A."/>
            <person name="Tice H."/>
            <person name="Cheng J.F."/>
            <person name="Lucas S."/>
            <person name="Land M."/>
            <person name="Chen F."/>
            <person name="Bruce D."/>
            <person name="Goodwin L."/>
            <person name="Pitluck S."/>
            <person name="Ivanova N."/>
            <person name="Mavromatis K."/>
            <person name="Mikhailova N."/>
            <person name="Pati A."/>
            <person name="Chen A."/>
            <person name="Palaniappan K."/>
            <person name="Hauser L."/>
            <person name="Chang Y.J."/>
            <person name="Jeffries C.D."/>
            <person name="Munk C."/>
            <person name="Kiss H."/>
            <person name="Chain P."/>
            <person name="Han C."/>
            <person name="Brettin T."/>
            <person name="Detter J.C."/>
            <person name="Schuler E."/>
            <person name="Goker M."/>
            <person name="Rohde M."/>
            <person name="Bristow J."/>
            <person name="Eisen J.A."/>
            <person name="Markowitz V."/>
            <person name="Hugenholtz P."/>
            <person name="Kyrpides N.C."/>
            <person name="Klenk H.P."/>
        </authorList>
    </citation>
    <scope>NUCLEOTIDE SEQUENCE [LARGE SCALE GENOMIC DNA]</scope>
    <source>
        <strain evidence="6 7">DSM 5692</strain>
    </source>
</reference>
<dbReference type="eggNOG" id="COG0058">
    <property type="taxonomic scope" value="Bacteria"/>
</dbReference>
<dbReference type="EC" id="2.4.1.1" evidence="6"/>
<accession>C8X4V6</accession>
<dbReference type="InterPro" id="IPR024517">
    <property type="entry name" value="Glycogen_phosphorylase_DUF3417"/>
</dbReference>
<dbReference type="PANTHER" id="PTHR42655:SF1">
    <property type="entry name" value="GLYCOGEN PHOSPHORYLASE"/>
    <property type="match status" value="1"/>
</dbReference>
<dbReference type="PIRSF" id="PIRSF000460">
    <property type="entry name" value="Pprylas_GlgP"/>
    <property type="match status" value="1"/>
</dbReference>
<evidence type="ECO:0000313" key="7">
    <source>
        <dbReference type="Proteomes" id="UP000001052"/>
    </source>
</evidence>
<dbReference type="Pfam" id="PF00343">
    <property type="entry name" value="Phosphorylase"/>
    <property type="match status" value="2"/>
</dbReference>
<dbReference type="EMBL" id="CP001734">
    <property type="protein sequence ID" value="ACV69453.1"/>
    <property type="molecule type" value="Genomic_DNA"/>
</dbReference>
<dbReference type="GO" id="GO:0030170">
    <property type="term" value="F:pyridoxal phosphate binding"/>
    <property type="evidence" value="ECO:0007669"/>
    <property type="project" value="InterPro"/>
</dbReference>
<dbReference type="SUPFAM" id="SSF53756">
    <property type="entry name" value="UDP-Glycosyltransferase/glycogen phosphorylase"/>
    <property type="match status" value="1"/>
</dbReference>
<dbReference type="InterPro" id="IPR052182">
    <property type="entry name" value="Glycogen/Maltodextrin_Phosph"/>
</dbReference>
<comment type="catalytic activity">
    <reaction evidence="1">
        <text>[(1-&gt;4)-alpha-D-glucosyl](n) + phosphate = [(1-&gt;4)-alpha-D-glucosyl](n-1) + alpha-D-glucose 1-phosphate</text>
        <dbReference type="Rhea" id="RHEA:41732"/>
        <dbReference type="Rhea" id="RHEA-COMP:9584"/>
        <dbReference type="Rhea" id="RHEA-COMP:9586"/>
        <dbReference type="ChEBI" id="CHEBI:15444"/>
        <dbReference type="ChEBI" id="CHEBI:43474"/>
        <dbReference type="ChEBI" id="CHEBI:58601"/>
        <dbReference type="EC" id="2.4.1.1"/>
    </reaction>
</comment>
<gene>
    <name evidence="6" type="ordered locus">Dret_2169</name>
</gene>
<evidence type="ECO:0000259" key="5">
    <source>
        <dbReference type="Pfam" id="PF11897"/>
    </source>
</evidence>
<proteinExistence type="inferred from homology"/>
<dbReference type="AlphaFoldDB" id="C8X4V6"/>
<protein>
    <submittedName>
        <fullName evidence="6">Alpha-glucan phosphorylase</fullName>
        <ecNumber evidence="6">2.4.1.1</ecNumber>
    </submittedName>
</protein>
<dbReference type="Gene3D" id="3.40.50.2000">
    <property type="entry name" value="Glycogen Phosphorylase B"/>
    <property type="match status" value="3"/>
</dbReference>
<feature type="modified residue" description="N6-(pyridoxal phosphate)lysine" evidence="4">
    <location>
        <position position="608"/>
    </location>
</feature>
<dbReference type="InterPro" id="IPR011834">
    <property type="entry name" value="Agluc_phsphrylas"/>
</dbReference>
<evidence type="ECO:0000256" key="2">
    <source>
        <dbReference type="ARBA" id="ARBA00006047"/>
    </source>
</evidence>
<organism evidence="6 7">
    <name type="scientific">Desulfohalobium retbaense (strain ATCC 49708 / DSM 5692 / JCM 16813 / HR100)</name>
    <dbReference type="NCBI Taxonomy" id="485915"/>
    <lineage>
        <taxon>Bacteria</taxon>
        <taxon>Pseudomonadati</taxon>
        <taxon>Thermodesulfobacteriota</taxon>
        <taxon>Desulfovibrionia</taxon>
        <taxon>Desulfovibrionales</taxon>
        <taxon>Desulfohalobiaceae</taxon>
        <taxon>Desulfohalobium</taxon>
    </lineage>
</organism>
<dbReference type="OrthoDB" id="7229284at2"/>
<dbReference type="Proteomes" id="UP000001052">
    <property type="component" value="Chromosome"/>
</dbReference>
<dbReference type="InterPro" id="IPR000811">
    <property type="entry name" value="Glyco_trans_35"/>
</dbReference>
<dbReference type="STRING" id="485915.Dret_2169"/>
<dbReference type="NCBIfam" id="TIGR02094">
    <property type="entry name" value="more_P_ylases"/>
    <property type="match status" value="1"/>
</dbReference>
<feature type="domain" description="DUF3417" evidence="5">
    <location>
        <begin position="13"/>
        <end position="122"/>
    </location>
</feature>
<dbReference type="GO" id="GO:0008184">
    <property type="term" value="F:glycogen phosphorylase activity"/>
    <property type="evidence" value="ECO:0007669"/>
    <property type="project" value="InterPro"/>
</dbReference>
<dbReference type="PANTHER" id="PTHR42655">
    <property type="entry name" value="GLYCOGEN PHOSPHORYLASE"/>
    <property type="match status" value="1"/>
</dbReference>
<evidence type="ECO:0000313" key="6">
    <source>
        <dbReference type="EMBL" id="ACV69453.1"/>
    </source>
</evidence>
<name>C8X4V6_DESRD</name>
<dbReference type="Pfam" id="PF11897">
    <property type="entry name" value="DUF3417"/>
    <property type="match status" value="1"/>
</dbReference>